<gene>
    <name evidence="2" type="ORF">PQJ61_03880</name>
</gene>
<protein>
    <submittedName>
        <fullName evidence="2">HEAT repeat domain-containing protein</fullName>
    </submittedName>
</protein>
<comment type="caution">
    <text evidence="2">The sequence shown here is derived from an EMBL/GenBank/DDBJ whole genome shotgun (WGS) entry which is preliminary data.</text>
</comment>
<dbReference type="Gene3D" id="1.25.10.10">
    <property type="entry name" value="Leucine-rich Repeat Variant"/>
    <property type="match status" value="2"/>
</dbReference>
<reference evidence="2 3" key="1">
    <citation type="submission" date="2022-12" db="EMBL/GenBank/DDBJ databases">
        <title>Metagenome assembled genome from gulf of manar.</title>
        <authorList>
            <person name="Kohli P."/>
            <person name="Pk S."/>
            <person name="Venkata Ramana C."/>
            <person name="Sasikala C."/>
        </authorList>
    </citation>
    <scope>NUCLEOTIDE SEQUENCE [LARGE SCALE GENOMIC DNA]</scope>
    <source>
        <strain evidence="2">JB008</strain>
    </source>
</reference>
<dbReference type="InterPro" id="IPR011989">
    <property type="entry name" value="ARM-like"/>
</dbReference>
<dbReference type="EMBL" id="JAQQAL010000010">
    <property type="protein sequence ID" value="MDC7225886.1"/>
    <property type="molecule type" value="Genomic_DNA"/>
</dbReference>
<evidence type="ECO:0000256" key="1">
    <source>
        <dbReference type="SAM" id="SignalP"/>
    </source>
</evidence>
<feature type="signal peptide" evidence="1">
    <location>
        <begin position="1"/>
        <end position="22"/>
    </location>
</feature>
<evidence type="ECO:0000313" key="2">
    <source>
        <dbReference type="EMBL" id="MDC7225886.1"/>
    </source>
</evidence>
<accession>A0AAJ1MJL1</accession>
<evidence type="ECO:0000313" key="3">
    <source>
        <dbReference type="Proteomes" id="UP001221217"/>
    </source>
</evidence>
<dbReference type="PANTHER" id="PTHR12697">
    <property type="entry name" value="PBS LYASE HEAT-LIKE PROTEIN"/>
    <property type="match status" value="1"/>
</dbReference>
<name>A0AAJ1MJL1_9SPIO</name>
<dbReference type="Pfam" id="PF13646">
    <property type="entry name" value="HEAT_2"/>
    <property type="match status" value="3"/>
</dbReference>
<dbReference type="Proteomes" id="UP001221217">
    <property type="component" value="Unassembled WGS sequence"/>
</dbReference>
<proteinExistence type="predicted"/>
<dbReference type="GO" id="GO:0016491">
    <property type="term" value="F:oxidoreductase activity"/>
    <property type="evidence" value="ECO:0007669"/>
    <property type="project" value="TreeGrafter"/>
</dbReference>
<dbReference type="InterPro" id="IPR004155">
    <property type="entry name" value="PBS_lyase_HEAT"/>
</dbReference>
<dbReference type="InterPro" id="IPR016024">
    <property type="entry name" value="ARM-type_fold"/>
</dbReference>
<sequence length="461" mass="51282">MNSVHRLILISFLLLMPFSFTAADESVSADTTDDKTSEEKEELISLTEERRETLKYGIDSEVITLIEKITEEEDAIYAEDVAKIYDQTTNSAIMDAAVDYFIKIDYGEAAESAAVRIENWEDESFNTLQASLRYYSAYPGEDAEDVIFQLVDHDTKTLASAALTALGKCGSEKSVDPLLDLLDDDDYYDELKPTIIRALGEIGSEQALDTLIDILDDVDEEKSWRWTACEALGKIGHVDALPVVKNALQDSDTYLRSYAVKALASFEGEDIEATLIQSLRDSFWRVRVSAAEALGEMQSSDAVDILIYKAKKDPENNVKLAAVKALGEIGDATAIEFLQELYKKSNTNQSVRTMAAQIIIEKDIKGSLEVITGVLNEEWEKDSSPVLSYTCQFLSKTEHSGLASLFEMMLNHKDVAIKIYGIRGIQLNGLKTMNERLEQLTDEKVNNAVRKAALGALEQLE</sequence>
<feature type="chain" id="PRO_5042470712" evidence="1">
    <location>
        <begin position="23"/>
        <end position="461"/>
    </location>
</feature>
<keyword evidence="1" id="KW-0732">Signal</keyword>
<dbReference type="SMART" id="SM00567">
    <property type="entry name" value="EZ_HEAT"/>
    <property type="match status" value="6"/>
</dbReference>
<dbReference type="SUPFAM" id="SSF48371">
    <property type="entry name" value="ARM repeat"/>
    <property type="match status" value="1"/>
</dbReference>
<dbReference type="AlphaFoldDB" id="A0AAJ1MJL1"/>
<dbReference type="PANTHER" id="PTHR12697:SF5">
    <property type="entry name" value="DEOXYHYPUSINE HYDROXYLASE"/>
    <property type="match status" value="1"/>
</dbReference>
<organism evidence="2 3">
    <name type="scientific">Candidatus Thalassospirochaeta sargassi</name>
    <dbReference type="NCBI Taxonomy" id="3119039"/>
    <lineage>
        <taxon>Bacteria</taxon>
        <taxon>Pseudomonadati</taxon>
        <taxon>Spirochaetota</taxon>
        <taxon>Spirochaetia</taxon>
        <taxon>Spirochaetales</taxon>
        <taxon>Spirochaetaceae</taxon>
        <taxon>Candidatus Thalassospirochaeta</taxon>
    </lineage>
</organism>